<evidence type="ECO:0000256" key="4">
    <source>
        <dbReference type="SAM" id="Coils"/>
    </source>
</evidence>
<evidence type="ECO:0000256" key="2">
    <source>
        <dbReference type="ARBA" id="ARBA00029447"/>
    </source>
</evidence>
<keyword evidence="5" id="KW-0812">Transmembrane</keyword>
<accession>A0ABS6C479</accession>
<keyword evidence="5" id="KW-1133">Transmembrane helix</keyword>
<name>A0ABS6C479_9CLOT</name>
<feature type="domain" description="Methyl-accepting transducer" evidence="6">
    <location>
        <begin position="105"/>
        <end position="356"/>
    </location>
</feature>
<feature type="domain" description="HAMP" evidence="7">
    <location>
        <begin position="31"/>
        <end position="86"/>
    </location>
</feature>
<dbReference type="InterPro" id="IPR003660">
    <property type="entry name" value="HAMP_dom"/>
</dbReference>
<keyword evidence="9" id="KW-1185">Reference proteome</keyword>
<evidence type="ECO:0000313" key="9">
    <source>
        <dbReference type="Proteomes" id="UP000740830"/>
    </source>
</evidence>
<dbReference type="CDD" id="cd06225">
    <property type="entry name" value="HAMP"/>
    <property type="match status" value="1"/>
</dbReference>
<evidence type="ECO:0000256" key="3">
    <source>
        <dbReference type="PROSITE-ProRule" id="PRU00284"/>
    </source>
</evidence>
<dbReference type="PANTHER" id="PTHR32089">
    <property type="entry name" value="METHYL-ACCEPTING CHEMOTAXIS PROTEIN MCPB"/>
    <property type="match status" value="1"/>
</dbReference>
<gene>
    <name evidence="8" type="ORF">KPL27_09360</name>
</gene>
<feature type="coiled-coil region" evidence="4">
    <location>
        <begin position="173"/>
        <end position="200"/>
    </location>
</feature>
<sequence length="385" mass="42178">MAPIKDLLHKLIILTVLSIVIMSGLLSIVLIKIFKPFGAIVNNIEKFATGDFSSEDLKINIKSKDEIGKINNSLYKMQKQLTSLIKEIMDNSQNLSASSQELLATVEQLSLKAETIDDAVGVISDGMQESSATTEEISASMEEVDSSINILSSKAMEGSNNSNEFKLRAISVKNNSEKAIQETKNLYAEKQRNMEVAIEEGRVVDSIKVMADTIGSIAEQTNLLALNAAIEAARAGEQGKGFAVVAEEVRTLAEQSSQSVINIQDTILKVQQAFKRSIDTGKDILEFINTNVNEQFNGYKEIGNQYYNDADFVTKMSEEITATVGQVSEAVENMANASQGSSEKAETIKESMNETTMAIKQVAKTAEMQTTLSEKLNEMVQKFKI</sequence>
<reference evidence="8 9" key="1">
    <citation type="submission" date="2021-06" db="EMBL/GenBank/DDBJ databases">
        <title>Clostridia strains as spoilage organisms.</title>
        <authorList>
            <person name="Wambui J."/>
            <person name="Stephan R."/>
            <person name="Stevens M.J.A."/>
        </authorList>
    </citation>
    <scope>NUCLEOTIDE SEQUENCE [LARGE SCALE GENOMIC DNA]</scope>
    <source>
        <strain evidence="8 9">CM013</strain>
    </source>
</reference>
<dbReference type="Proteomes" id="UP000740830">
    <property type="component" value="Unassembled WGS sequence"/>
</dbReference>
<keyword evidence="4" id="KW-0175">Coiled coil</keyword>
<dbReference type="SMART" id="SM00283">
    <property type="entry name" value="MA"/>
    <property type="match status" value="1"/>
</dbReference>
<evidence type="ECO:0000259" key="7">
    <source>
        <dbReference type="PROSITE" id="PS50885"/>
    </source>
</evidence>
<dbReference type="PROSITE" id="PS50885">
    <property type="entry name" value="HAMP"/>
    <property type="match status" value="1"/>
</dbReference>
<proteinExistence type="inferred from homology"/>
<dbReference type="PROSITE" id="PS50111">
    <property type="entry name" value="CHEMOTAXIS_TRANSDUC_2"/>
    <property type="match status" value="1"/>
</dbReference>
<evidence type="ECO:0000256" key="5">
    <source>
        <dbReference type="SAM" id="Phobius"/>
    </source>
</evidence>
<protein>
    <submittedName>
        <fullName evidence="8">Methyl-accepting chemotaxis protein</fullName>
    </submittedName>
</protein>
<dbReference type="Pfam" id="PF00015">
    <property type="entry name" value="MCPsignal"/>
    <property type="match status" value="1"/>
</dbReference>
<dbReference type="PANTHER" id="PTHR32089:SF112">
    <property type="entry name" value="LYSOZYME-LIKE PROTEIN-RELATED"/>
    <property type="match status" value="1"/>
</dbReference>
<organism evidence="8 9">
    <name type="scientific">Clostridium algidicarnis</name>
    <dbReference type="NCBI Taxonomy" id="37659"/>
    <lineage>
        <taxon>Bacteria</taxon>
        <taxon>Bacillati</taxon>
        <taxon>Bacillota</taxon>
        <taxon>Clostridia</taxon>
        <taxon>Eubacteriales</taxon>
        <taxon>Clostridiaceae</taxon>
        <taxon>Clostridium</taxon>
    </lineage>
</organism>
<comment type="similarity">
    <text evidence="2">Belongs to the methyl-accepting chemotaxis (MCP) protein family.</text>
</comment>
<feature type="transmembrane region" description="Helical" evidence="5">
    <location>
        <begin position="12"/>
        <end position="34"/>
    </location>
</feature>
<evidence type="ECO:0000259" key="6">
    <source>
        <dbReference type="PROSITE" id="PS50111"/>
    </source>
</evidence>
<keyword evidence="5" id="KW-0472">Membrane</keyword>
<evidence type="ECO:0000256" key="1">
    <source>
        <dbReference type="ARBA" id="ARBA00023224"/>
    </source>
</evidence>
<dbReference type="InterPro" id="IPR004089">
    <property type="entry name" value="MCPsignal_dom"/>
</dbReference>
<keyword evidence="1 3" id="KW-0807">Transducer</keyword>
<evidence type="ECO:0000313" key="8">
    <source>
        <dbReference type="EMBL" id="MBU3220291.1"/>
    </source>
</evidence>
<comment type="caution">
    <text evidence="8">The sequence shown here is derived from an EMBL/GenBank/DDBJ whole genome shotgun (WGS) entry which is preliminary data.</text>
</comment>
<dbReference type="EMBL" id="JAHLDG010000013">
    <property type="protein sequence ID" value="MBU3220291.1"/>
    <property type="molecule type" value="Genomic_DNA"/>
</dbReference>